<dbReference type="GO" id="GO:0015937">
    <property type="term" value="P:coenzyme A biosynthetic process"/>
    <property type="evidence" value="ECO:0007669"/>
    <property type="project" value="UniProtKB-KW"/>
</dbReference>
<keyword evidence="2" id="KW-0808">Transferase</keyword>
<reference evidence="7" key="1">
    <citation type="journal article" date="2015" name="Nature">
        <title>Complex archaea that bridge the gap between prokaryotes and eukaryotes.</title>
        <authorList>
            <person name="Spang A."/>
            <person name="Saw J.H."/>
            <person name="Jorgensen S.L."/>
            <person name="Zaremba-Niedzwiedzka K."/>
            <person name="Martijn J."/>
            <person name="Lind A.E."/>
            <person name="van Eijk R."/>
            <person name="Schleper C."/>
            <person name="Guy L."/>
            <person name="Ettema T.J."/>
        </authorList>
    </citation>
    <scope>NUCLEOTIDE SEQUENCE</scope>
</reference>
<comment type="caution">
    <text evidence="7">The sequence shown here is derived from an EMBL/GenBank/DDBJ whole genome shotgun (WGS) entry which is preliminary data.</text>
</comment>
<evidence type="ECO:0000313" key="7">
    <source>
        <dbReference type="EMBL" id="KKN37675.1"/>
    </source>
</evidence>
<keyword evidence="6" id="KW-0173">Coenzyme A biosynthesis</keyword>
<evidence type="ECO:0000256" key="2">
    <source>
        <dbReference type="ARBA" id="ARBA00022679"/>
    </source>
</evidence>
<evidence type="ECO:0000256" key="6">
    <source>
        <dbReference type="ARBA" id="ARBA00022993"/>
    </source>
</evidence>
<dbReference type="GO" id="GO:0004594">
    <property type="term" value="F:pantothenate kinase activity"/>
    <property type="evidence" value="ECO:0007669"/>
    <property type="project" value="InterPro"/>
</dbReference>
<dbReference type="EMBL" id="LAZR01001879">
    <property type="protein sequence ID" value="KKN37675.1"/>
    <property type="molecule type" value="Genomic_DNA"/>
</dbReference>
<evidence type="ECO:0000256" key="1">
    <source>
        <dbReference type="ARBA" id="ARBA00022490"/>
    </source>
</evidence>
<dbReference type="CDD" id="cd24085">
    <property type="entry name" value="ASKHA_NBD_PanK-II_bac"/>
    <property type="match status" value="1"/>
</dbReference>
<dbReference type="AlphaFoldDB" id="A0A0F9Q183"/>
<evidence type="ECO:0000256" key="5">
    <source>
        <dbReference type="ARBA" id="ARBA00022840"/>
    </source>
</evidence>
<dbReference type="InterPro" id="IPR043129">
    <property type="entry name" value="ATPase_NBD"/>
</dbReference>
<name>A0A0F9Q183_9ZZZZ</name>
<dbReference type="Pfam" id="PF03630">
    <property type="entry name" value="Fumble"/>
    <property type="match status" value="1"/>
</dbReference>
<keyword evidence="4" id="KW-0418">Kinase</keyword>
<evidence type="ECO:0000256" key="3">
    <source>
        <dbReference type="ARBA" id="ARBA00022741"/>
    </source>
</evidence>
<protein>
    <recommendedName>
        <fullName evidence="8">Pantothenate kinase</fullName>
    </recommendedName>
</protein>
<evidence type="ECO:0008006" key="8">
    <source>
        <dbReference type="Google" id="ProtNLM"/>
    </source>
</evidence>
<keyword evidence="5" id="KW-0067">ATP-binding</keyword>
<dbReference type="PANTHER" id="PTHR12280">
    <property type="entry name" value="PANTOTHENATE KINASE"/>
    <property type="match status" value="1"/>
</dbReference>
<keyword evidence="3" id="KW-0547">Nucleotide-binding</keyword>
<dbReference type="GO" id="GO:0005829">
    <property type="term" value="C:cytosol"/>
    <property type="evidence" value="ECO:0007669"/>
    <property type="project" value="TreeGrafter"/>
</dbReference>
<dbReference type="PIRSF" id="PIRSF036940">
    <property type="entry name" value="PanK_bac_aCoA"/>
    <property type="match status" value="1"/>
</dbReference>
<dbReference type="PANTHER" id="PTHR12280:SF20">
    <property type="entry name" value="4'-PHOSPHOPANTETHEINE PHOSPHATASE"/>
    <property type="match status" value="1"/>
</dbReference>
<accession>A0A0F9Q183</accession>
<keyword evidence="1" id="KW-0963">Cytoplasm</keyword>
<organism evidence="7">
    <name type="scientific">marine sediment metagenome</name>
    <dbReference type="NCBI Taxonomy" id="412755"/>
    <lineage>
        <taxon>unclassified sequences</taxon>
        <taxon>metagenomes</taxon>
        <taxon>ecological metagenomes</taxon>
    </lineage>
</organism>
<dbReference type="Gene3D" id="3.30.420.40">
    <property type="match status" value="1"/>
</dbReference>
<dbReference type="GO" id="GO:0005524">
    <property type="term" value="F:ATP binding"/>
    <property type="evidence" value="ECO:0007669"/>
    <property type="project" value="UniProtKB-KW"/>
</dbReference>
<dbReference type="SUPFAM" id="SSF53067">
    <property type="entry name" value="Actin-like ATPase domain"/>
    <property type="match status" value="2"/>
</dbReference>
<dbReference type="InterPro" id="IPR004567">
    <property type="entry name" value="Type_II_PanK"/>
</dbReference>
<dbReference type="InterPro" id="IPR011602">
    <property type="entry name" value="Type_II_PanK_bac"/>
</dbReference>
<sequence>MVVIKLDEIDSKFPVEKIGVDMGQSLSKIAYLESNKLNLLYFPTRTYLESFREIIEPIIKDFSQISYTGGKSFKQFKYYSNSIQTNLINEFEANVKGVEAFYLLEKKRDLSNSLIVSIGTGTSMVSKKDTFEHLGGSALGGGFFMGLLKIVFNMDDFQEALIIAKKGTRYNVDLKVSDVYAPEDKRINILFREFTAASLGKIDHGFSLADLNKGDFINSLICMIGENIGMLANLMADKNEISNIVFCGGFLKENRIAKKILSLICNANKKKAIFLKHPEFCAAMGALLL</sequence>
<proteinExistence type="predicted"/>
<gene>
    <name evidence="7" type="ORF">LCGC14_0761170</name>
</gene>
<evidence type="ECO:0000256" key="4">
    <source>
        <dbReference type="ARBA" id="ARBA00022777"/>
    </source>
</evidence>